<feature type="transmembrane region" description="Helical" evidence="2">
    <location>
        <begin position="863"/>
        <end position="884"/>
    </location>
</feature>
<dbReference type="AlphaFoldDB" id="A0AA85JQ65"/>
<feature type="compositionally biased region" description="Low complexity" evidence="1">
    <location>
        <begin position="199"/>
        <end position="227"/>
    </location>
</feature>
<proteinExistence type="predicted"/>
<feature type="transmembrane region" description="Helical" evidence="2">
    <location>
        <begin position="831"/>
        <end position="851"/>
    </location>
</feature>
<feature type="region of interest" description="Disordered" evidence="1">
    <location>
        <begin position="199"/>
        <end position="260"/>
    </location>
</feature>
<feature type="compositionally biased region" description="Low complexity" evidence="1">
    <location>
        <begin position="790"/>
        <end position="800"/>
    </location>
</feature>
<evidence type="ECO:0000256" key="2">
    <source>
        <dbReference type="SAM" id="Phobius"/>
    </source>
</evidence>
<feature type="region of interest" description="Disordered" evidence="1">
    <location>
        <begin position="789"/>
        <end position="818"/>
    </location>
</feature>
<feature type="transmembrane region" description="Helical" evidence="2">
    <location>
        <begin position="330"/>
        <end position="352"/>
    </location>
</feature>
<feature type="transmembrane region" description="Helical" evidence="2">
    <location>
        <begin position="640"/>
        <end position="662"/>
    </location>
</feature>
<keyword evidence="2" id="KW-0812">Transmembrane</keyword>
<feature type="transmembrane region" description="Helical" evidence="2">
    <location>
        <begin position="911"/>
        <end position="929"/>
    </location>
</feature>
<dbReference type="WBParaSite" id="TREG1_40140.1">
    <property type="protein sequence ID" value="TREG1_40140.1"/>
    <property type="gene ID" value="TREG1_40140"/>
</dbReference>
<evidence type="ECO:0000313" key="3">
    <source>
        <dbReference type="Proteomes" id="UP000050795"/>
    </source>
</evidence>
<feature type="compositionally biased region" description="Polar residues" evidence="1">
    <location>
        <begin position="58"/>
        <end position="69"/>
    </location>
</feature>
<keyword evidence="2" id="KW-0472">Membrane</keyword>
<keyword evidence="3" id="KW-1185">Reference proteome</keyword>
<feature type="region of interest" description="Disordered" evidence="1">
    <location>
        <begin position="44"/>
        <end position="69"/>
    </location>
</feature>
<feature type="transmembrane region" description="Helical" evidence="2">
    <location>
        <begin position="992"/>
        <end position="1017"/>
    </location>
</feature>
<dbReference type="PANTHER" id="PTHR42264">
    <property type="entry name" value="EPHRIN_REC_LIKE DOMAIN-CONTAINING PROTEIN"/>
    <property type="match status" value="1"/>
</dbReference>
<reference evidence="3" key="1">
    <citation type="submission" date="2022-06" db="EMBL/GenBank/DDBJ databases">
        <authorList>
            <person name="Berger JAMES D."/>
            <person name="Berger JAMES D."/>
        </authorList>
    </citation>
    <scope>NUCLEOTIDE SEQUENCE [LARGE SCALE GENOMIC DNA]</scope>
</reference>
<protein>
    <submittedName>
        <fullName evidence="4">Uncharacterized protein</fullName>
    </submittedName>
</protein>
<evidence type="ECO:0000256" key="1">
    <source>
        <dbReference type="SAM" id="MobiDB-lite"/>
    </source>
</evidence>
<accession>A0AA85JQ65</accession>
<dbReference type="Proteomes" id="UP000050795">
    <property type="component" value="Unassembled WGS sequence"/>
</dbReference>
<feature type="transmembrane region" description="Helical" evidence="2">
    <location>
        <begin position="300"/>
        <end position="318"/>
    </location>
</feature>
<keyword evidence="2" id="KW-1133">Transmembrane helix</keyword>
<evidence type="ECO:0000313" key="4">
    <source>
        <dbReference type="WBParaSite" id="TREG1_40140.1"/>
    </source>
</evidence>
<feature type="transmembrane region" description="Helical" evidence="2">
    <location>
        <begin position="1029"/>
        <end position="1050"/>
    </location>
</feature>
<feature type="transmembrane region" description="Helical" evidence="2">
    <location>
        <begin position="739"/>
        <end position="760"/>
    </location>
</feature>
<organism evidence="3 4">
    <name type="scientific">Trichobilharzia regenti</name>
    <name type="common">Nasal bird schistosome</name>
    <dbReference type="NCBI Taxonomy" id="157069"/>
    <lineage>
        <taxon>Eukaryota</taxon>
        <taxon>Metazoa</taxon>
        <taxon>Spiralia</taxon>
        <taxon>Lophotrochozoa</taxon>
        <taxon>Platyhelminthes</taxon>
        <taxon>Trematoda</taxon>
        <taxon>Digenea</taxon>
        <taxon>Strigeidida</taxon>
        <taxon>Schistosomatoidea</taxon>
        <taxon>Schistosomatidae</taxon>
        <taxon>Trichobilharzia</taxon>
    </lineage>
</organism>
<name>A0AA85JQ65_TRIRE</name>
<reference evidence="4" key="2">
    <citation type="submission" date="2023-11" db="UniProtKB">
        <authorList>
            <consortium name="WormBaseParasite"/>
        </authorList>
    </citation>
    <scope>IDENTIFICATION</scope>
</reference>
<feature type="transmembrane region" description="Helical" evidence="2">
    <location>
        <begin position="674"/>
        <end position="694"/>
    </location>
</feature>
<sequence>MLSENTNQNYPIVYYNQKVCDYNKYFPEQSIALTDRSIVSKQDQSSTAKFSYPGGDSGISNTSPDTYSLSEPGLVASTSQFPLDNNDNYNHGKVNVSSQTISHYALDYATIPKRSNNDNNNYKSRHKLHPYPFIYNNQRLFNVKTNTSKNVCIPSTSTNYSSYIKRKRSYDKKLHKIWQTYENRLYKFNEITSSSSLSSASESSLTSSSSSSSTPSSSTPTNSSTSELFTVKMSRAAKNQSTDDDDEEETSSQQAVTKKETLQNTQSNITGIHSISKKENEKKSNTSILASVRRSKSAKYLIKMIYGILLTILGFLLVCAKVSGDTSVSLVLEGLINFLLLGQLMYLMTFYISNYCKACRSFCDCCLVKSSRHNVHRFHYGQNYTTNLLLRRGLNQRVIFNRAEHHRPHRVIHQSDVKQDSTTLTCSKEINKISQPDNSQYFQLLTFENTRITQPQVGFSNQKRSMYSNIKNDNNNNMNNRHLKMVQTTPKLNLNCEYIIQGCFYVGSLVSIIYYTDKFLEILYNIMNTDLNRFQQSSLLNNIWSQYANMHAHQYNANNIAMNGSYQHYNGRDLPGEMRSSSTENNNNTVRNTLITDSLIRFQASSMIIINHNNTLNDTIMNNPINKTTDLFQRQIIYTYWSQLINNALWILLIVIQIPFVIRLKRVYQKSLKLSNGFLFIHIIISNLVGWFYVTYISTENYFKHYHEYILTRTKEIDDYSAEKFDRLWILEVNRNPKAYLVNAVAHSHLFIVVLLWVVWNVQKLVNIVLDSGKGSKRHRLVHWEKDNCSLSSSSTSSASQDTKQPAPQLPSSSSPSTKKMHYYSYFKKPYMFGTLSLLSIILLSVHLFSYKLHSYLQILFCYLNYFFILLSTALQTIILSYLLNHDKQLKRILNYPRVLLKNFNWFKTNLLHFLLLFQLTGSVCYNLIQIIEIFLQFTIPAKQNLKFSYPSSTPVSSILPISSILQTRSKMINPHQHHQYNHRYELLFLKYLLISTFCFEMIENFLALLCLPVLMVKCFSYQIMKSKFIIWLLINLITNEICLLIMKIINPQLLILGNDYISHFSTTYSTNHHFHIRSTDTSGVNVGVAMTTPLVNNNNIHDHNIVNPTVNNNHTGFLPNNERVTDMYYSTGIPVMLSVDWWYWIFIKQLSHSLSILFRQSILISCGFIYFN</sequence>